<sequence>MDDIELDKKLKSVGKAAFVSNYELFQNFAAGKISRADAIETLVRQKVSNEAGAAIRIGNAKLIFENGRELDALDLILQSNRVDNKVRDLARKLRR</sequence>
<comment type="caution">
    <text evidence="1">The sequence shown here is derived from an EMBL/GenBank/DDBJ whole genome shotgun (WGS) entry which is preliminary data.</text>
</comment>
<reference evidence="1 2" key="2">
    <citation type="submission" date="2014-09" db="EMBL/GenBank/DDBJ databases">
        <authorList>
            <consortium name="NBRP consortium"/>
            <person name="Sawabe T."/>
            <person name="Meirelles P."/>
            <person name="Nakanishi M."/>
            <person name="Sayaka M."/>
            <person name="Hattori M."/>
            <person name="Ohkuma M."/>
        </authorList>
    </citation>
    <scope>NUCLEOTIDE SEQUENCE [LARGE SCALE GENOMIC DNA]</scope>
    <source>
        <strain evidence="2">JCM19235</strain>
    </source>
</reference>
<keyword evidence="2" id="KW-1185">Reference proteome</keyword>
<protein>
    <submittedName>
        <fullName evidence="1">Uncharacterized protein</fullName>
    </submittedName>
</protein>
<evidence type="ECO:0000313" key="1">
    <source>
        <dbReference type="EMBL" id="GAL18558.1"/>
    </source>
</evidence>
<accession>A0A090RVI5</accession>
<proteinExistence type="predicted"/>
<dbReference type="EMBL" id="BBMR01000003">
    <property type="protein sequence ID" value="GAL18558.1"/>
    <property type="molecule type" value="Genomic_DNA"/>
</dbReference>
<dbReference type="AlphaFoldDB" id="A0A090RVI5"/>
<evidence type="ECO:0000313" key="2">
    <source>
        <dbReference type="Proteomes" id="UP000029228"/>
    </source>
</evidence>
<name>A0A090RVI5_9VIBR</name>
<organism evidence="1 2">
    <name type="scientific">Vibrio maritimus</name>
    <dbReference type="NCBI Taxonomy" id="990268"/>
    <lineage>
        <taxon>Bacteria</taxon>
        <taxon>Pseudomonadati</taxon>
        <taxon>Pseudomonadota</taxon>
        <taxon>Gammaproteobacteria</taxon>
        <taxon>Vibrionales</taxon>
        <taxon>Vibrionaceae</taxon>
        <taxon>Vibrio</taxon>
    </lineage>
</organism>
<dbReference type="Proteomes" id="UP000029228">
    <property type="component" value="Unassembled WGS sequence"/>
</dbReference>
<reference evidence="1 2" key="1">
    <citation type="submission" date="2014-09" db="EMBL/GenBank/DDBJ databases">
        <title>Vibrio maritimus JCM 19235. (C45) whole genome shotgun sequence.</title>
        <authorList>
            <person name="Sawabe T."/>
            <person name="Meirelles P."/>
            <person name="Nakanishi M."/>
            <person name="Sayaka M."/>
            <person name="Hattori M."/>
            <person name="Ohkuma M."/>
        </authorList>
    </citation>
    <scope>NUCLEOTIDE SEQUENCE [LARGE SCALE GENOMIC DNA]</scope>
    <source>
        <strain evidence="2">JCM19235</strain>
    </source>
</reference>
<dbReference type="OrthoDB" id="7210457at2"/>
<gene>
    <name evidence="1" type="ORF">JCM19235_1981</name>
</gene>